<evidence type="ECO:0000313" key="2">
    <source>
        <dbReference type="Proteomes" id="UP001295684"/>
    </source>
</evidence>
<organism evidence="1 2">
    <name type="scientific">Euplotes crassus</name>
    <dbReference type="NCBI Taxonomy" id="5936"/>
    <lineage>
        <taxon>Eukaryota</taxon>
        <taxon>Sar</taxon>
        <taxon>Alveolata</taxon>
        <taxon>Ciliophora</taxon>
        <taxon>Intramacronucleata</taxon>
        <taxon>Spirotrichea</taxon>
        <taxon>Hypotrichia</taxon>
        <taxon>Euplotida</taxon>
        <taxon>Euplotidae</taxon>
        <taxon>Moneuplotes</taxon>
    </lineage>
</organism>
<keyword evidence="2" id="KW-1185">Reference proteome</keyword>
<sequence>MFCLLVKTDDICLGSNLSESFKTENLFFDSSSSELKNFFKDSCCSSFNTSPSRIFRASSMQSLYILEVFLLESSFLLCLCF</sequence>
<accession>A0AAD1UJN2</accession>
<gene>
    <name evidence="1" type="ORF">ECRASSUSDP1_LOCUS10358</name>
</gene>
<evidence type="ECO:0000313" key="1">
    <source>
        <dbReference type="EMBL" id="CAI2369061.1"/>
    </source>
</evidence>
<proteinExistence type="predicted"/>
<dbReference type="EMBL" id="CAMPGE010010212">
    <property type="protein sequence ID" value="CAI2369061.1"/>
    <property type="molecule type" value="Genomic_DNA"/>
</dbReference>
<dbReference type="Proteomes" id="UP001295684">
    <property type="component" value="Unassembled WGS sequence"/>
</dbReference>
<name>A0AAD1UJN2_EUPCR</name>
<dbReference type="AlphaFoldDB" id="A0AAD1UJN2"/>
<reference evidence="1" key="1">
    <citation type="submission" date="2023-07" db="EMBL/GenBank/DDBJ databases">
        <authorList>
            <consortium name="AG Swart"/>
            <person name="Singh M."/>
            <person name="Singh A."/>
            <person name="Seah K."/>
            <person name="Emmerich C."/>
        </authorList>
    </citation>
    <scope>NUCLEOTIDE SEQUENCE</scope>
    <source>
        <strain evidence="1">DP1</strain>
    </source>
</reference>
<comment type="caution">
    <text evidence="1">The sequence shown here is derived from an EMBL/GenBank/DDBJ whole genome shotgun (WGS) entry which is preliminary data.</text>
</comment>
<protein>
    <submittedName>
        <fullName evidence="1">Uncharacterized protein</fullName>
    </submittedName>
</protein>